<dbReference type="AlphaFoldDB" id="A0A9I9E5U5"/>
<evidence type="ECO:0008006" key="3">
    <source>
        <dbReference type="Google" id="ProtNLM"/>
    </source>
</evidence>
<dbReference type="EnsemblPlants" id="MELO3C029190.2.1">
    <property type="protein sequence ID" value="MELO3C029190.2.1"/>
    <property type="gene ID" value="MELO3C029190.2"/>
</dbReference>
<keyword evidence="1" id="KW-0175">Coiled coil</keyword>
<evidence type="ECO:0000313" key="2">
    <source>
        <dbReference type="EnsemblPlants" id="MELO3C029190.2.1"/>
    </source>
</evidence>
<name>A0A9I9E5U5_CUCME</name>
<organism evidence="2">
    <name type="scientific">Cucumis melo</name>
    <name type="common">Muskmelon</name>
    <dbReference type="NCBI Taxonomy" id="3656"/>
    <lineage>
        <taxon>Eukaryota</taxon>
        <taxon>Viridiplantae</taxon>
        <taxon>Streptophyta</taxon>
        <taxon>Embryophyta</taxon>
        <taxon>Tracheophyta</taxon>
        <taxon>Spermatophyta</taxon>
        <taxon>Magnoliopsida</taxon>
        <taxon>eudicotyledons</taxon>
        <taxon>Gunneridae</taxon>
        <taxon>Pentapetalae</taxon>
        <taxon>rosids</taxon>
        <taxon>fabids</taxon>
        <taxon>Cucurbitales</taxon>
        <taxon>Cucurbitaceae</taxon>
        <taxon>Benincaseae</taxon>
        <taxon>Cucumis</taxon>
    </lineage>
</organism>
<feature type="coiled-coil region" evidence="1">
    <location>
        <begin position="114"/>
        <end position="155"/>
    </location>
</feature>
<evidence type="ECO:0000256" key="1">
    <source>
        <dbReference type="SAM" id="Coils"/>
    </source>
</evidence>
<reference evidence="2" key="1">
    <citation type="submission" date="2023-03" db="UniProtKB">
        <authorList>
            <consortium name="EnsemblPlants"/>
        </authorList>
    </citation>
    <scope>IDENTIFICATION</scope>
</reference>
<sequence>MNRSNHGRTRLLYRSSLIIIIAGQSRFYNDSMSSLSKKENRSIFLNLLHNQMLELQSQPIPEGNQLRSGDEIWETMLGRRSGYSNGLGWGPKLKARKTTSASSSTTSCPQSTVELQLQAKLDQAMQRIEEHTRNHEALVSEVEQMRKLIEDMTRAQQVPPHDDP</sequence>
<dbReference type="Gramene" id="MELO3C029190.2.1">
    <property type="protein sequence ID" value="MELO3C029190.2.1"/>
    <property type="gene ID" value="MELO3C029190.2"/>
</dbReference>
<protein>
    <recommendedName>
        <fullName evidence="3">Zinc finger protein ZPR1-like protein</fullName>
    </recommendedName>
</protein>
<accession>A0A9I9E5U5</accession>
<proteinExistence type="predicted"/>